<name>A0A6A5SS50_9PLEO</name>
<keyword evidence="2" id="KW-1185">Reference proteome</keyword>
<evidence type="ECO:0000313" key="1">
    <source>
        <dbReference type="EMBL" id="KAF1939927.1"/>
    </source>
</evidence>
<protein>
    <submittedName>
        <fullName evidence="1">Uncharacterized protein</fullName>
    </submittedName>
</protein>
<organism evidence="1 2">
    <name type="scientific">Clathrospora elynae</name>
    <dbReference type="NCBI Taxonomy" id="706981"/>
    <lineage>
        <taxon>Eukaryota</taxon>
        <taxon>Fungi</taxon>
        <taxon>Dikarya</taxon>
        <taxon>Ascomycota</taxon>
        <taxon>Pezizomycotina</taxon>
        <taxon>Dothideomycetes</taxon>
        <taxon>Pleosporomycetidae</taxon>
        <taxon>Pleosporales</taxon>
        <taxon>Diademaceae</taxon>
        <taxon>Clathrospora</taxon>
    </lineage>
</organism>
<dbReference type="AlphaFoldDB" id="A0A6A5SS50"/>
<gene>
    <name evidence="1" type="ORF">EJ02DRAFT_243486</name>
</gene>
<proteinExistence type="predicted"/>
<dbReference type="Proteomes" id="UP000800038">
    <property type="component" value="Unassembled WGS sequence"/>
</dbReference>
<evidence type="ECO:0000313" key="2">
    <source>
        <dbReference type="Proteomes" id="UP000800038"/>
    </source>
</evidence>
<sequence>MTSFHLILVQVGCSQSECVDVLSHASATTVGRLLPLTTPRICPKCNGDYSKSMEIDRNQRRSLFGVVTTTWGYDCYILLIIAPEDI</sequence>
<dbReference type="EMBL" id="ML976072">
    <property type="protein sequence ID" value="KAF1939927.1"/>
    <property type="molecule type" value="Genomic_DNA"/>
</dbReference>
<accession>A0A6A5SS50</accession>
<reference evidence="1" key="1">
    <citation type="journal article" date="2020" name="Stud. Mycol.">
        <title>101 Dothideomycetes genomes: a test case for predicting lifestyles and emergence of pathogens.</title>
        <authorList>
            <person name="Haridas S."/>
            <person name="Albert R."/>
            <person name="Binder M."/>
            <person name="Bloem J."/>
            <person name="Labutti K."/>
            <person name="Salamov A."/>
            <person name="Andreopoulos B."/>
            <person name="Baker S."/>
            <person name="Barry K."/>
            <person name="Bills G."/>
            <person name="Bluhm B."/>
            <person name="Cannon C."/>
            <person name="Castanera R."/>
            <person name="Culley D."/>
            <person name="Daum C."/>
            <person name="Ezra D."/>
            <person name="Gonzalez J."/>
            <person name="Henrissat B."/>
            <person name="Kuo A."/>
            <person name="Liang C."/>
            <person name="Lipzen A."/>
            <person name="Lutzoni F."/>
            <person name="Magnuson J."/>
            <person name="Mondo S."/>
            <person name="Nolan M."/>
            <person name="Ohm R."/>
            <person name="Pangilinan J."/>
            <person name="Park H.-J."/>
            <person name="Ramirez L."/>
            <person name="Alfaro M."/>
            <person name="Sun H."/>
            <person name="Tritt A."/>
            <person name="Yoshinaga Y."/>
            <person name="Zwiers L.-H."/>
            <person name="Turgeon B."/>
            <person name="Goodwin S."/>
            <person name="Spatafora J."/>
            <person name="Crous P."/>
            <person name="Grigoriev I."/>
        </authorList>
    </citation>
    <scope>NUCLEOTIDE SEQUENCE</scope>
    <source>
        <strain evidence="1">CBS 161.51</strain>
    </source>
</reference>